<reference evidence="9" key="1">
    <citation type="submission" date="2003-08" db="EMBL/GenBank/DDBJ databases">
        <authorList>
            <person name="Birren B."/>
            <person name="Nusbaum C."/>
            <person name="Abebe A."/>
            <person name="Abouelleil A."/>
            <person name="Adekoya E."/>
            <person name="Ait-zahra M."/>
            <person name="Allen N."/>
            <person name="Allen T."/>
            <person name="An P."/>
            <person name="Anderson M."/>
            <person name="Anderson S."/>
            <person name="Arachchi H."/>
            <person name="Armbruster J."/>
            <person name="Bachantsang P."/>
            <person name="Baldwin J."/>
            <person name="Barry A."/>
            <person name="Bayul T."/>
            <person name="Blitshsteyn B."/>
            <person name="Bloom T."/>
            <person name="Blye J."/>
            <person name="Boguslavskiy L."/>
            <person name="Borowsky M."/>
            <person name="Boukhgalter B."/>
            <person name="Brunache A."/>
            <person name="Butler J."/>
            <person name="Calixte N."/>
            <person name="Calvo S."/>
            <person name="Camarata J."/>
            <person name="Campo K."/>
            <person name="Chang J."/>
            <person name="Cheshatsang Y."/>
            <person name="Citroen M."/>
            <person name="Collymore A."/>
            <person name="Considine T."/>
            <person name="Cook A."/>
            <person name="Cooke P."/>
            <person name="Corum B."/>
            <person name="Cuomo C."/>
            <person name="David R."/>
            <person name="Dawoe T."/>
            <person name="Degray S."/>
            <person name="Dodge S."/>
            <person name="Dooley K."/>
            <person name="Dorje P."/>
            <person name="Dorjee K."/>
            <person name="Dorris L."/>
            <person name="Duffey N."/>
            <person name="Dupes A."/>
            <person name="Elkins T."/>
            <person name="Engels R."/>
            <person name="Erickson J."/>
            <person name="Farina A."/>
            <person name="Faro S."/>
            <person name="Ferreira P."/>
            <person name="Fischer H."/>
            <person name="Fitzgerald M."/>
            <person name="Foley K."/>
            <person name="Gage D."/>
            <person name="Galagan J."/>
            <person name="Gearin G."/>
            <person name="Gnerre S."/>
            <person name="Gnirke A."/>
            <person name="Goyette A."/>
            <person name="Graham J."/>
            <person name="Grandbois E."/>
            <person name="Gyaltsen K."/>
            <person name="Hafez N."/>
            <person name="Hagopian D."/>
            <person name="Hagos B."/>
            <person name="Hall J."/>
            <person name="Hatcher B."/>
            <person name="Heller A."/>
            <person name="Higgins H."/>
            <person name="Honan T."/>
            <person name="Horn A."/>
            <person name="Houde N."/>
            <person name="Hughes L."/>
            <person name="Hulme W."/>
            <person name="Husby E."/>
            <person name="Iliev I."/>
            <person name="Jaffe D."/>
            <person name="Jones C."/>
            <person name="Kamal M."/>
            <person name="Kamat A."/>
            <person name="Kamvysselis M."/>
            <person name="Karlsson E."/>
            <person name="Kells C."/>
            <person name="Kieu A."/>
            <person name="Kisner P."/>
            <person name="Kodira C."/>
            <person name="Kulbokas E."/>
            <person name="Labutti K."/>
            <person name="Lama D."/>
            <person name="Landers T."/>
            <person name="Leger J."/>
            <person name="Levine S."/>
            <person name="Lewis D."/>
            <person name="Lewis T."/>
            <person name="Lindblad-toh K."/>
            <person name="Liu X."/>
            <person name="Lokyitsang T."/>
            <person name="Lokyitsang Y."/>
            <person name="Lucien O."/>
            <person name="Lui A."/>
            <person name="Ma L.J."/>
            <person name="Mabbitt R."/>
            <person name="Macdonald J."/>
            <person name="Maclean C."/>
            <person name="Major J."/>
            <person name="Manning J."/>
            <person name="Marabella R."/>
            <person name="Maru K."/>
            <person name="Matthews C."/>
            <person name="Mauceli E."/>
            <person name="Mccarthy M."/>
            <person name="Mcdonough S."/>
            <person name="Mcghee T."/>
            <person name="Meldrim J."/>
            <person name="Meneus L."/>
            <person name="Mesirov J."/>
            <person name="Mihalev A."/>
            <person name="Mihova T."/>
            <person name="Mikkelsen T."/>
            <person name="Mlenga V."/>
            <person name="Moru K."/>
            <person name="Mozes J."/>
            <person name="Mulrain L."/>
            <person name="Munson G."/>
            <person name="Naylor J."/>
            <person name="Newes C."/>
            <person name="Nguyen C."/>
            <person name="Nguyen N."/>
            <person name="Nguyen T."/>
            <person name="Nicol R."/>
            <person name="Nielsen C."/>
            <person name="Nizzari M."/>
            <person name="Norbu C."/>
            <person name="Norbu N."/>
            <person name="O'donnell P."/>
            <person name="Okoawo O."/>
            <person name="O'leary S."/>
            <person name="Omotosho B."/>
            <person name="O'neill K."/>
            <person name="Osman S."/>
            <person name="Parker S."/>
            <person name="Perrin D."/>
            <person name="Phunkhang P."/>
            <person name="Piqani B."/>
            <person name="Purcell S."/>
            <person name="Rachupka T."/>
            <person name="Ramasamy U."/>
            <person name="Rameau R."/>
            <person name="Ray V."/>
            <person name="Raymond C."/>
            <person name="Retta R."/>
            <person name="Richardson S."/>
            <person name="Rise C."/>
            <person name="Rodriguez J."/>
            <person name="Rogers J."/>
            <person name="Rogov P."/>
            <person name="Rutman M."/>
            <person name="Schupbach R."/>
            <person name="Seaman C."/>
            <person name="Settipalli S."/>
            <person name="Sharpe T."/>
            <person name="Sheridan J."/>
            <person name="Sherpa N."/>
            <person name="Shi J."/>
            <person name="Smirnov S."/>
            <person name="Smith C."/>
            <person name="Sougnez C."/>
            <person name="Spencer B."/>
            <person name="Stalker J."/>
            <person name="Stange-thomann N."/>
            <person name="Stavropoulos S."/>
            <person name="Stetson K."/>
            <person name="Stone C."/>
            <person name="Stone S."/>
            <person name="Stubbs M."/>
            <person name="Talamas J."/>
            <person name="Tchuinga P."/>
            <person name="Tenzing P."/>
            <person name="Tesfaye S."/>
            <person name="Theodore J."/>
            <person name="Thoulutsang Y."/>
            <person name="Topham K."/>
            <person name="Towey S."/>
            <person name="Tsamla T."/>
            <person name="Tsomo N."/>
            <person name="Vallee D."/>
            <person name="Vassiliev H."/>
            <person name="Venkataraman V."/>
            <person name="Vinson J."/>
            <person name="Vo A."/>
            <person name="Wade C."/>
            <person name="Wang S."/>
            <person name="Wangchuk T."/>
            <person name="Wangdi T."/>
            <person name="Whittaker C."/>
            <person name="Wilkinson J."/>
            <person name="Wu Y."/>
            <person name="Wyman D."/>
            <person name="Yadav S."/>
            <person name="Yang S."/>
            <person name="Yang X."/>
            <person name="Yeager S."/>
            <person name="Yee E."/>
            <person name="Young G."/>
            <person name="Zainoun J."/>
            <person name="Zembeck L."/>
            <person name="Zimmer A."/>
            <person name="Zody M."/>
            <person name="Lander E."/>
        </authorList>
    </citation>
    <scope>NUCLEOTIDE SEQUENCE [LARGE SCALE GENOMIC DNA]</scope>
</reference>
<dbReference type="InterPro" id="IPR036420">
    <property type="entry name" value="BRCT_dom_sf"/>
</dbReference>
<evidence type="ECO:0000256" key="4">
    <source>
        <dbReference type="ARBA" id="ARBA00023858"/>
    </source>
</evidence>
<dbReference type="Gene3D" id="3.40.50.10190">
    <property type="entry name" value="BRCT domain"/>
    <property type="match status" value="6"/>
</dbReference>
<dbReference type="InterPro" id="IPR051579">
    <property type="entry name" value="DDR_Transcriptional_Reg"/>
</dbReference>
<feature type="domain" description="BRCT" evidence="7">
    <location>
        <begin position="8"/>
        <end position="95"/>
    </location>
</feature>
<feature type="domain" description="BRCT" evidence="7">
    <location>
        <begin position="692"/>
        <end position="769"/>
    </location>
</feature>
<sequence>LMEKSDSSQEYLFKNIRYYVVGELPVKVSTLDDILAKAKSESYLSALATHVIVTDPDHYEVESARDIWLIPIVTPLWVELSFKCNTLLPANAFSPTKKQLFSGLVFTFSNIGKLDKSVLWSLITYNGGKCQAVLNKHCTHLVSPTPSGAKYEESLKHNGITIVAPDWITDSVTSKSLMHHESYHPKLNIVPSVSKKVTEKTNTMKVSTSIDKHSVVTSSSEVAPPVSKSMSIPLQVFHIFLLADKLVQCKPIRQECNANWTNSIEVNYNLILKLIPQMQSPHNIMAAQNFAMISGTPNFPMSNQQMMFVPGDQQSMMSLNQQQFLMMSSHVRPTTSSPRRSKSASQSPRASNQQSIRQPTPNNPQFSAQNQLMFSPQQQMILHARMPGNVDHPNMMQTNNDVKPNLPRPGTTFQGRPVNPNTLQQGDNFQLLQMQQQQMQRMNLMHQTSPRPHMNPMDPKWPRTNMEQGFVTGHHQPMFPNQQQQNMVYSQNQMIRAPNPGTVAMKAQQNTMPHQQQYNPMMMNRQMRLQDRAQLELLQKRDQNQERKEGRKKLSREHDRKHLKPNKLFIVPSPSPDFDSQYICRDPSVKVTPDLFLLGCVFYIFEYEEVLSDLTVIDLWKKMIGKFGGAVEKIYTSSCTHVICLSCTTPLFRQALMEGKRCVSIYWLNDVLQLRQLIAPWLALHLPTHFSHKLKPATNHTISYTGFHSKERERLKQMAYVCGAKFTGFLSKNNTVLICKNSNSLKYTKAREWSVACVSLRWLRDLLQNDSGPIDLQQPIYQKFNDDFESGFLLDLNKSRGLLEPWRIPVKVTMECLSKSQVKRKLIPLLPSPAVAKRPKQDETFEALPRVCFTGFTSMVTQDLTKKLESLNVKVVSTLSLCTHLVAWNISRTVKFLCCISSCSYVVTPQWVEDSFRKGCLMDEEGYWLSDTQAEAKLKFTLKESVSKAKVSALFKDCLFCITEKVAPEKKILKQIVECAGGRVLSKMPSLAVLKHMNSRMSPNNRVFVVSCKEDEAVYLPIRKEGIPVFNAEIILTGVLKQCIEPEHYRI</sequence>
<comment type="subcellular location">
    <subcellularLocation>
        <location evidence="1">Nucleus</location>
    </subcellularLocation>
</comment>
<dbReference type="eggNOG" id="KOG2043">
    <property type="taxonomic scope" value="Eukaryota"/>
</dbReference>
<feature type="domain" description="BRCT" evidence="7">
    <location>
        <begin position="853"/>
        <end position="929"/>
    </location>
</feature>
<dbReference type="STRING" id="51511.ENSCSAVP00000015934"/>
<dbReference type="GO" id="GO:0044666">
    <property type="term" value="C:MLL3/4 complex"/>
    <property type="evidence" value="ECO:0007669"/>
    <property type="project" value="TreeGrafter"/>
</dbReference>
<dbReference type="GeneTree" id="ENSGT00940000155757"/>
<dbReference type="PANTHER" id="PTHR23196">
    <property type="entry name" value="PAX TRANSCRIPTION ACTIVATION DOMAIN INTERACTING PROTEIN"/>
    <property type="match status" value="1"/>
</dbReference>
<keyword evidence="2" id="KW-0227">DNA damage</keyword>
<feature type="region of interest" description="Disordered" evidence="6">
    <location>
        <begin position="329"/>
        <end position="368"/>
    </location>
</feature>
<dbReference type="AlphaFoldDB" id="H2ZEB8"/>
<dbReference type="InterPro" id="IPR001357">
    <property type="entry name" value="BRCT_dom"/>
</dbReference>
<feature type="compositionally biased region" description="Low complexity" evidence="6">
    <location>
        <begin position="329"/>
        <end position="351"/>
    </location>
</feature>
<evidence type="ECO:0000313" key="8">
    <source>
        <dbReference type="Ensembl" id="ENSCSAVP00000015934.1"/>
    </source>
</evidence>
<evidence type="ECO:0000259" key="7">
    <source>
        <dbReference type="PROSITE" id="PS50172"/>
    </source>
</evidence>
<dbReference type="Pfam" id="PF16770">
    <property type="entry name" value="RTT107_BRCT_5"/>
    <property type="match status" value="1"/>
</dbReference>
<dbReference type="CDD" id="cd17714">
    <property type="entry name" value="BRCT_PAXIP1_rpt1"/>
    <property type="match status" value="1"/>
</dbReference>
<accession>H2ZEB8</accession>
<dbReference type="SUPFAM" id="SSF52113">
    <property type="entry name" value="BRCT domain"/>
    <property type="match status" value="6"/>
</dbReference>
<evidence type="ECO:0000256" key="2">
    <source>
        <dbReference type="ARBA" id="ARBA00022763"/>
    </source>
</evidence>
<dbReference type="PROSITE" id="PS50172">
    <property type="entry name" value="BRCT"/>
    <property type="match status" value="4"/>
</dbReference>
<reference evidence="8" key="3">
    <citation type="submission" date="2025-09" db="UniProtKB">
        <authorList>
            <consortium name="Ensembl"/>
        </authorList>
    </citation>
    <scope>IDENTIFICATION</scope>
</reference>
<dbReference type="GO" id="GO:0006974">
    <property type="term" value="P:DNA damage response"/>
    <property type="evidence" value="ECO:0007669"/>
    <property type="project" value="UniProtKB-KW"/>
</dbReference>
<dbReference type="Pfam" id="PF16589">
    <property type="entry name" value="BRCT_2"/>
    <property type="match status" value="1"/>
</dbReference>
<dbReference type="OMA" id="QMQNRQA"/>
<feature type="compositionally biased region" description="Basic and acidic residues" evidence="6">
    <location>
        <begin position="539"/>
        <end position="549"/>
    </location>
</feature>
<dbReference type="Pfam" id="PF00533">
    <property type="entry name" value="BRCT"/>
    <property type="match status" value="1"/>
</dbReference>
<reference evidence="8" key="2">
    <citation type="submission" date="2025-08" db="UniProtKB">
        <authorList>
            <consortium name="Ensembl"/>
        </authorList>
    </citation>
    <scope>IDENTIFICATION</scope>
</reference>
<dbReference type="HOGENOM" id="CLU_009382_0_0_1"/>
<evidence type="ECO:0000313" key="9">
    <source>
        <dbReference type="Proteomes" id="UP000007875"/>
    </source>
</evidence>
<dbReference type="CDD" id="cd17710">
    <property type="entry name" value="BRCT_PAXIP1_rpt2"/>
    <property type="match status" value="1"/>
</dbReference>
<dbReference type="CDD" id="cd17711">
    <property type="entry name" value="BRCT_PAXIP1_rpt3"/>
    <property type="match status" value="1"/>
</dbReference>
<dbReference type="InParanoid" id="H2ZEB8"/>
<evidence type="ECO:0000256" key="6">
    <source>
        <dbReference type="SAM" id="MobiDB-lite"/>
    </source>
</evidence>
<feature type="compositionally biased region" description="Polar residues" evidence="6">
    <location>
        <begin position="352"/>
        <end position="368"/>
    </location>
</feature>
<evidence type="ECO:0000256" key="1">
    <source>
        <dbReference type="ARBA" id="ARBA00004123"/>
    </source>
</evidence>
<dbReference type="Pfam" id="PF12738">
    <property type="entry name" value="PTCB-BRCT"/>
    <property type="match status" value="2"/>
</dbReference>
<protein>
    <recommendedName>
        <fullName evidence="4">PAX-interacting protein 1</fullName>
    </recommendedName>
    <alternativeName>
        <fullName evidence="5">PAX transactivation activation domain-interacting protein</fullName>
    </alternativeName>
</protein>
<dbReference type="CDD" id="cd18432">
    <property type="entry name" value="BRCT_PAXIP1_rpt6_like"/>
    <property type="match status" value="1"/>
</dbReference>
<feature type="compositionally biased region" description="Basic residues" evidence="6">
    <location>
        <begin position="550"/>
        <end position="559"/>
    </location>
</feature>
<feature type="region of interest" description="Disordered" evidence="6">
    <location>
        <begin position="539"/>
        <end position="559"/>
    </location>
</feature>
<evidence type="ECO:0000256" key="3">
    <source>
        <dbReference type="ARBA" id="ARBA00023242"/>
    </source>
</evidence>
<dbReference type="Ensembl" id="ENSCSAVT00000016113.1">
    <property type="protein sequence ID" value="ENSCSAVP00000015934.1"/>
    <property type="gene ID" value="ENSCSAVG00000009379.1"/>
</dbReference>
<organism evidence="8 9">
    <name type="scientific">Ciona savignyi</name>
    <name type="common">Pacific transparent sea squirt</name>
    <dbReference type="NCBI Taxonomy" id="51511"/>
    <lineage>
        <taxon>Eukaryota</taxon>
        <taxon>Metazoa</taxon>
        <taxon>Chordata</taxon>
        <taxon>Tunicata</taxon>
        <taxon>Ascidiacea</taxon>
        <taxon>Phlebobranchia</taxon>
        <taxon>Cionidae</taxon>
        <taxon>Ciona</taxon>
    </lineage>
</organism>
<keyword evidence="3" id="KW-0539">Nucleus</keyword>
<proteinExistence type="predicted"/>
<name>H2ZEB8_CIOSA</name>
<dbReference type="SMART" id="SM00292">
    <property type="entry name" value="BRCT"/>
    <property type="match status" value="6"/>
</dbReference>
<dbReference type="PANTHER" id="PTHR23196:SF1">
    <property type="entry name" value="PAX-INTERACTING PROTEIN 1"/>
    <property type="match status" value="1"/>
</dbReference>
<dbReference type="Proteomes" id="UP000007875">
    <property type="component" value="Unassembled WGS sequence"/>
</dbReference>
<evidence type="ECO:0000256" key="5">
    <source>
        <dbReference type="ARBA" id="ARBA00030146"/>
    </source>
</evidence>
<feature type="domain" description="BRCT" evidence="7">
    <location>
        <begin position="96"/>
        <end position="185"/>
    </location>
</feature>
<keyword evidence="9" id="KW-1185">Reference proteome</keyword>